<dbReference type="EMBL" id="DS995701">
    <property type="protein sequence ID" value="EEQ27319.1"/>
    <property type="molecule type" value="Genomic_DNA"/>
</dbReference>
<dbReference type="PANTHER" id="PTHR35585">
    <property type="entry name" value="HHE DOMAIN PROTEIN (AFU_ORTHOLOGUE AFUA_4G00730)"/>
    <property type="match status" value="1"/>
</dbReference>
<keyword evidence="3" id="KW-1185">Reference proteome</keyword>
<dbReference type="eggNOG" id="ENOG502S054">
    <property type="taxonomic scope" value="Eukaryota"/>
</dbReference>
<dbReference type="OMA" id="LMPTRSH"/>
<feature type="domain" description="Hemerythrin-like" evidence="1">
    <location>
        <begin position="21"/>
        <end position="136"/>
    </location>
</feature>
<protein>
    <submittedName>
        <fullName evidence="2">Hemerythrin HHE cation binding domain-containing protein</fullName>
    </submittedName>
</protein>
<sequence>MNAPERKNRLPGLILIFKHNPNDTMKADHRELRADYTKTINAADEDSMTRHGNKFTWDLARYTVAEELVVYPAIESHMDHGSVIINRDRAESQRIKQLLAAFQPLSASDAQFRPTLDELMNKMNMHIEEEEDEYLPSLEAVLDPGESEQLAQTFERTKVLMPTRSHPDAAVEQPMFETAVALVQAPIDRVADLIRRFPEE</sequence>
<dbReference type="Proteomes" id="UP000002035">
    <property type="component" value="Unassembled WGS sequence"/>
</dbReference>
<dbReference type="OrthoDB" id="9983919at2759"/>
<dbReference type="GeneID" id="9230234"/>
<evidence type="ECO:0000259" key="1">
    <source>
        <dbReference type="Pfam" id="PF01814"/>
    </source>
</evidence>
<dbReference type="VEuPathDB" id="FungiDB:MCYG_00207"/>
<dbReference type="RefSeq" id="XP_002850103.1">
    <property type="nucleotide sequence ID" value="XM_002850057.1"/>
</dbReference>
<dbReference type="Gene3D" id="1.20.120.520">
    <property type="entry name" value="nmb1532 protein domain like"/>
    <property type="match status" value="1"/>
</dbReference>
<dbReference type="AlphaFoldDB" id="C5FBY5"/>
<dbReference type="Pfam" id="PF01814">
    <property type="entry name" value="Hemerythrin"/>
    <property type="match status" value="1"/>
</dbReference>
<dbReference type="PANTHER" id="PTHR35585:SF1">
    <property type="entry name" value="HHE DOMAIN PROTEIN (AFU_ORTHOLOGUE AFUA_4G00730)"/>
    <property type="match status" value="1"/>
</dbReference>
<dbReference type="InterPro" id="IPR012312">
    <property type="entry name" value="Hemerythrin-like"/>
</dbReference>
<evidence type="ECO:0000313" key="3">
    <source>
        <dbReference type="Proteomes" id="UP000002035"/>
    </source>
</evidence>
<dbReference type="HOGENOM" id="CLU_079417_0_0_1"/>
<organism evidence="2 3">
    <name type="scientific">Arthroderma otae (strain ATCC MYA-4605 / CBS 113480)</name>
    <name type="common">Microsporum canis</name>
    <dbReference type="NCBI Taxonomy" id="554155"/>
    <lineage>
        <taxon>Eukaryota</taxon>
        <taxon>Fungi</taxon>
        <taxon>Dikarya</taxon>
        <taxon>Ascomycota</taxon>
        <taxon>Pezizomycotina</taxon>
        <taxon>Eurotiomycetes</taxon>
        <taxon>Eurotiomycetidae</taxon>
        <taxon>Onygenales</taxon>
        <taxon>Arthrodermataceae</taxon>
        <taxon>Microsporum</taxon>
    </lineage>
</organism>
<gene>
    <name evidence="2" type="ORF">MCYG_00207</name>
</gene>
<reference evidence="3" key="1">
    <citation type="journal article" date="2012" name="MBio">
        <title>Comparative genome analysis of Trichophyton rubrum and related dermatophytes reveals candidate genes involved in infection.</title>
        <authorList>
            <person name="Martinez D.A."/>
            <person name="Oliver B.G."/>
            <person name="Graeser Y."/>
            <person name="Goldberg J.M."/>
            <person name="Li W."/>
            <person name="Martinez-Rossi N.M."/>
            <person name="Monod M."/>
            <person name="Shelest E."/>
            <person name="Barton R.C."/>
            <person name="Birch E."/>
            <person name="Brakhage A.A."/>
            <person name="Chen Z."/>
            <person name="Gurr S.J."/>
            <person name="Heiman D."/>
            <person name="Heitman J."/>
            <person name="Kosti I."/>
            <person name="Rossi A."/>
            <person name="Saif S."/>
            <person name="Samalova M."/>
            <person name="Saunders C.W."/>
            <person name="Shea T."/>
            <person name="Summerbell R.C."/>
            <person name="Xu J."/>
            <person name="Young S."/>
            <person name="Zeng Q."/>
            <person name="Birren B.W."/>
            <person name="Cuomo C.A."/>
            <person name="White T.C."/>
        </authorList>
    </citation>
    <scope>NUCLEOTIDE SEQUENCE [LARGE SCALE GENOMIC DNA]</scope>
    <source>
        <strain evidence="3">ATCC MYA-4605 / CBS 113480</strain>
    </source>
</reference>
<evidence type="ECO:0000313" key="2">
    <source>
        <dbReference type="EMBL" id="EEQ27319.1"/>
    </source>
</evidence>
<dbReference type="STRING" id="554155.C5FBY5"/>
<accession>C5FBY5</accession>
<name>C5FBY5_ARTOC</name>
<proteinExistence type="predicted"/>